<keyword evidence="8" id="KW-0492">Microsome</keyword>
<keyword evidence="7" id="KW-0256">Endoplasmic reticulum</keyword>
<dbReference type="EMBL" id="KP859380">
    <property type="protein sequence ID" value="AKZ17690.1"/>
    <property type="molecule type" value="mRNA"/>
</dbReference>
<evidence type="ECO:0000256" key="13">
    <source>
        <dbReference type="PIRSR" id="PIRSR602401-1"/>
    </source>
</evidence>
<evidence type="ECO:0000256" key="2">
    <source>
        <dbReference type="ARBA" id="ARBA00004174"/>
    </source>
</evidence>
<keyword evidence="12 15" id="KW-0472">Membrane</keyword>
<keyword evidence="10 13" id="KW-0408">Iron</keyword>
<reference evidence="16" key="1">
    <citation type="submission" date="2015-02" db="EMBL/GenBank/DDBJ databases">
        <title>Identification of putative odorant-degrading enzyme genes from the yellow mealworm beetle, Tenebrio molitor.</title>
        <authorList>
            <person name="Liu S."/>
        </authorList>
    </citation>
    <scope>NUCLEOTIDE SEQUENCE</scope>
    <source>
        <strain evidence="16">AAU-P</strain>
    </source>
</reference>
<sequence length="503" mass="57886">MFLSCYSFLNNTISIALVLVAVFFGYYKWTYFYWEKRKVPYLRPKIPYGNSVSPFQDEEQVGFKMKQNYEELKSRGLKHGGIFIFLQPIHLIVDLDLVRHVMTTHFNHFSSRGVYYNEEADPLGANLVAISGPKWKNLRKKISPSFSPHKLKTMFSTMLTCEDNLLKNVDSKSGQAVDIRHVAESFTIDVYGSCAFGLDCDSFKSEDSPFRTFGLRSVLVTRFIQLKTMFAMSFPTLARILGLKLIAEDISKFFSDVVTRVVTFREENNVRRNDLLQFLIDLKYDDPTGDKSLTLEEITAQCYVFFVAGFDSTASCMTFALYELSKNPDIQEKLRNEITEVLSKHQNNLTYDAIQDMEYLDQVVNETLRKYPPAPLTVRECTKDCNLPDTNFVVEEGTAVAVPILGIHYDQEYYPNPEEFDPERFNQTNKTLRSRYSFIPFGEGPRYCIGMSFARMQIKAGLVWLLRNYEFGVSGKTEEPVKIKASSFVLAAKETIWLDVQKI</sequence>
<dbReference type="PANTHER" id="PTHR24292:SF100">
    <property type="entry name" value="CYTOCHROME P450 6A16, ISOFORM B-RELATED"/>
    <property type="match status" value="1"/>
</dbReference>
<keyword evidence="15" id="KW-0812">Transmembrane</keyword>
<keyword evidence="6 13" id="KW-0479">Metal-binding</keyword>
<feature type="transmembrane region" description="Helical" evidence="15">
    <location>
        <begin position="6"/>
        <end position="27"/>
    </location>
</feature>
<evidence type="ECO:0000256" key="12">
    <source>
        <dbReference type="ARBA" id="ARBA00023136"/>
    </source>
</evidence>
<dbReference type="PANTHER" id="PTHR24292">
    <property type="entry name" value="CYTOCHROME P450"/>
    <property type="match status" value="1"/>
</dbReference>
<evidence type="ECO:0000256" key="7">
    <source>
        <dbReference type="ARBA" id="ARBA00022824"/>
    </source>
</evidence>
<proteinExistence type="evidence at transcript level"/>
<evidence type="ECO:0000256" key="5">
    <source>
        <dbReference type="ARBA" id="ARBA00022617"/>
    </source>
</evidence>
<dbReference type="FunFam" id="1.10.630.10:FF:000042">
    <property type="entry name" value="Cytochrome P450"/>
    <property type="match status" value="1"/>
</dbReference>
<keyword evidence="5 13" id="KW-0349">Heme</keyword>
<dbReference type="GeneID" id="138129372"/>
<evidence type="ECO:0000256" key="4">
    <source>
        <dbReference type="ARBA" id="ARBA00010617"/>
    </source>
</evidence>
<feature type="binding site" description="axial binding residue" evidence="13">
    <location>
        <position position="448"/>
    </location>
    <ligand>
        <name>heme</name>
        <dbReference type="ChEBI" id="CHEBI:30413"/>
    </ligand>
    <ligandPart>
        <name>Fe</name>
        <dbReference type="ChEBI" id="CHEBI:18248"/>
    </ligandPart>
</feature>
<keyword evidence="15" id="KW-1133">Transmembrane helix</keyword>
<dbReference type="Pfam" id="PF00067">
    <property type="entry name" value="p450"/>
    <property type="match status" value="1"/>
</dbReference>
<dbReference type="GO" id="GO:0016705">
    <property type="term" value="F:oxidoreductase activity, acting on paired donors, with incorporation or reduction of molecular oxygen"/>
    <property type="evidence" value="ECO:0007669"/>
    <property type="project" value="InterPro"/>
</dbReference>
<evidence type="ECO:0000256" key="10">
    <source>
        <dbReference type="ARBA" id="ARBA00023004"/>
    </source>
</evidence>
<evidence type="ECO:0000256" key="15">
    <source>
        <dbReference type="SAM" id="Phobius"/>
    </source>
</evidence>
<comment type="similarity">
    <text evidence="4 14">Belongs to the cytochrome P450 family.</text>
</comment>
<dbReference type="RefSeq" id="XP_068901760.1">
    <property type="nucleotide sequence ID" value="XM_069045659.1"/>
</dbReference>
<dbReference type="AlphaFoldDB" id="A0A0K1YW98"/>
<evidence type="ECO:0000256" key="9">
    <source>
        <dbReference type="ARBA" id="ARBA00023002"/>
    </source>
</evidence>
<dbReference type="GO" id="GO:0005789">
    <property type="term" value="C:endoplasmic reticulum membrane"/>
    <property type="evidence" value="ECO:0007669"/>
    <property type="project" value="UniProtKB-SubCell"/>
</dbReference>
<evidence type="ECO:0000256" key="3">
    <source>
        <dbReference type="ARBA" id="ARBA00004406"/>
    </source>
</evidence>
<comment type="subcellular location">
    <subcellularLocation>
        <location evidence="3">Endoplasmic reticulum membrane</location>
        <topology evidence="3">Peripheral membrane protein</topology>
    </subcellularLocation>
    <subcellularLocation>
        <location evidence="2">Microsome membrane</location>
        <topology evidence="2">Peripheral membrane protein</topology>
    </subcellularLocation>
</comment>
<dbReference type="KEGG" id="tmol:138129372"/>
<dbReference type="Gene3D" id="1.10.630.10">
    <property type="entry name" value="Cytochrome P450"/>
    <property type="match status" value="1"/>
</dbReference>
<evidence type="ECO:0000256" key="6">
    <source>
        <dbReference type="ARBA" id="ARBA00022723"/>
    </source>
</evidence>
<dbReference type="PROSITE" id="PS00086">
    <property type="entry name" value="CYTOCHROME_P450"/>
    <property type="match status" value="1"/>
</dbReference>
<dbReference type="InterPro" id="IPR017972">
    <property type="entry name" value="Cyt_P450_CS"/>
</dbReference>
<dbReference type="GO" id="GO:0020037">
    <property type="term" value="F:heme binding"/>
    <property type="evidence" value="ECO:0007669"/>
    <property type="project" value="InterPro"/>
</dbReference>
<dbReference type="PRINTS" id="PR00385">
    <property type="entry name" value="P450"/>
</dbReference>
<keyword evidence="9 14" id="KW-0560">Oxidoreductase</keyword>
<evidence type="ECO:0000256" key="14">
    <source>
        <dbReference type="RuleBase" id="RU000461"/>
    </source>
</evidence>
<protein>
    <submittedName>
        <fullName evidence="16">Cytochrome P450 monooxygenase CYP6JA1</fullName>
    </submittedName>
</protein>
<evidence type="ECO:0000256" key="11">
    <source>
        <dbReference type="ARBA" id="ARBA00023033"/>
    </source>
</evidence>
<organism evidence="16">
    <name type="scientific">Tenebrio molitor</name>
    <name type="common">Yellow mealworm beetle</name>
    <dbReference type="NCBI Taxonomy" id="7067"/>
    <lineage>
        <taxon>Eukaryota</taxon>
        <taxon>Metazoa</taxon>
        <taxon>Ecdysozoa</taxon>
        <taxon>Arthropoda</taxon>
        <taxon>Hexapoda</taxon>
        <taxon>Insecta</taxon>
        <taxon>Pterygota</taxon>
        <taxon>Neoptera</taxon>
        <taxon>Endopterygota</taxon>
        <taxon>Coleoptera</taxon>
        <taxon>Polyphaga</taxon>
        <taxon>Cucujiformia</taxon>
        <taxon>Tenebrionidae</taxon>
        <taxon>Tenebrio</taxon>
    </lineage>
</organism>
<dbReference type="InterPro" id="IPR050476">
    <property type="entry name" value="Insect_CytP450_Detox"/>
</dbReference>
<accession>A0A0K1YW98</accession>
<evidence type="ECO:0000256" key="1">
    <source>
        <dbReference type="ARBA" id="ARBA00001971"/>
    </source>
</evidence>
<comment type="cofactor">
    <cofactor evidence="1 13">
        <name>heme</name>
        <dbReference type="ChEBI" id="CHEBI:30413"/>
    </cofactor>
</comment>
<evidence type="ECO:0000256" key="8">
    <source>
        <dbReference type="ARBA" id="ARBA00022848"/>
    </source>
</evidence>
<keyword evidence="11 14" id="KW-0503">Monooxygenase</keyword>
<dbReference type="GO" id="GO:0005506">
    <property type="term" value="F:iron ion binding"/>
    <property type="evidence" value="ECO:0007669"/>
    <property type="project" value="InterPro"/>
</dbReference>
<dbReference type="GO" id="GO:0004497">
    <property type="term" value="F:monooxygenase activity"/>
    <property type="evidence" value="ECO:0007669"/>
    <property type="project" value="UniProtKB-KW"/>
</dbReference>
<dbReference type="InterPro" id="IPR036396">
    <property type="entry name" value="Cyt_P450_sf"/>
</dbReference>
<dbReference type="CDD" id="cd11056">
    <property type="entry name" value="CYP6-like"/>
    <property type="match status" value="1"/>
</dbReference>
<dbReference type="InterPro" id="IPR002401">
    <property type="entry name" value="Cyt_P450_E_grp-I"/>
</dbReference>
<dbReference type="SUPFAM" id="SSF48264">
    <property type="entry name" value="Cytochrome P450"/>
    <property type="match status" value="1"/>
</dbReference>
<evidence type="ECO:0000313" key="16">
    <source>
        <dbReference type="EMBL" id="AKZ17690.1"/>
    </source>
</evidence>
<name>A0A0K1YW98_TENMO</name>
<dbReference type="PRINTS" id="PR00463">
    <property type="entry name" value="EP450I"/>
</dbReference>
<dbReference type="InterPro" id="IPR001128">
    <property type="entry name" value="Cyt_P450"/>
</dbReference>